<dbReference type="RefSeq" id="WP_004906311.1">
    <property type="nucleotide sequence ID" value="NZ_BJJW01000009.1"/>
</dbReference>
<organism evidence="2 3">
    <name type="scientific">Leuconostoc citreum</name>
    <dbReference type="NCBI Taxonomy" id="33964"/>
    <lineage>
        <taxon>Bacteria</taxon>
        <taxon>Bacillati</taxon>
        <taxon>Bacillota</taxon>
        <taxon>Bacilli</taxon>
        <taxon>Lactobacillales</taxon>
        <taxon>Lactobacillaceae</taxon>
        <taxon>Leuconostoc</taxon>
    </lineage>
</organism>
<dbReference type="Gene3D" id="1.10.357.10">
    <property type="entry name" value="Tetracycline Repressor, domain 2"/>
    <property type="match status" value="1"/>
</dbReference>
<proteinExistence type="predicted"/>
<evidence type="ECO:0000313" key="2">
    <source>
        <dbReference type="EMBL" id="GDZ84315.1"/>
    </source>
</evidence>
<dbReference type="Pfam" id="PF00440">
    <property type="entry name" value="TetR_N"/>
    <property type="match status" value="1"/>
</dbReference>
<dbReference type="OMA" id="IWFEYFK"/>
<dbReference type="PANTHER" id="PTHR43479:SF7">
    <property type="entry name" value="TETR-FAMILY TRANSCRIPTIONAL REGULATOR"/>
    <property type="match status" value="1"/>
</dbReference>
<dbReference type="SUPFAM" id="SSF46689">
    <property type="entry name" value="Homeodomain-like"/>
    <property type="match status" value="1"/>
</dbReference>
<keyword evidence="1" id="KW-0238">DNA-binding</keyword>
<dbReference type="GeneID" id="61103096"/>
<gene>
    <name evidence="2" type="ORF">LCIT_15570</name>
</gene>
<protein>
    <submittedName>
        <fullName evidence="2">TetR family transcriptional regulator</fullName>
    </submittedName>
</protein>
<dbReference type="Proteomes" id="UP000323274">
    <property type="component" value="Unassembled WGS sequence"/>
</dbReference>
<dbReference type="EMBL" id="BJJW01000009">
    <property type="protein sequence ID" value="GDZ84315.1"/>
    <property type="molecule type" value="Genomic_DNA"/>
</dbReference>
<dbReference type="AlphaFoldDB" id="A0A5A5U2Z9"/>
<accession>A0A5A5U2Z9</accession>
<dbReference type="PROSITE" id="PS50977">
    <property type="entry name" value="HTH_TETR_2"/>
    <property type="match status" value="1"/>
</dbReference>
<sequence length="181" mass="20994">MDRRQNKTQAQIKAVFVTLLAEMPIEKITVSRIADLANINRGTFYRHYKDVYDLHDQVLSDLMTDMTQIFKATYPSESTYHDDFKTLSYLLVTYIEQHKSTVAVLLNHPQAGAQAFRQVKRAFIQKVLLLEKDRPNNIPSLVEIDFIVSGIMGLVTDYVSQQLTLTADELYEEIYRLLQKF</sequence>
<dbReference type="InterPro" id="IPR001647">
    <property type="entry name" value="HTH_TetR"/>
</dbReference>
<dbReference type="PANTHER" id="PTHR43479">
    <property type="entry name" value="ACREF/ENVCD OPERON REPRESSOR-RELATED"/>
    <property type="match status" value="1"/>
</dbReference>
<reference evidence="2 3" key="1">
    <citation type="submission" date="2019-04" db="EMBL/GenBank/DDBJ databases">
        <title>A pseudo-fructophilic Leuconostoc citreum strain F192-5 isolated from peel of satsuma mandarin: the first report for isolation and characterization of strain-dependent fructophilic-like characteristics.</title>
        <authorList>
            <person name="Maeno S."/>
            <person name="Tanizawa Y."/>
            <person name="Kajikawa A."/>
            <person name="Kanesaki Y."/>
            <person name="Kubota E."/>
            <person name="Arita M."/>
            <person name="Leon D."/>
            <person name="Endo A."/>
        </authorList>
    </citation>
    <scope>NUCLEOTIDE SEQUENCE [LARGE SCALE GENOMIC DNA]</scope>
    <source>
        <strain evidence="2 3">F192-5</strain>
    </source>
</reference>
<evidence type="ECO:0000256" key="1">
    <source>
        <dbReference type="ARBA" id="ARBA00023125"/>
    </source>
</evidence>
<dbReference type="InterPro" id="IPR050624">
    <property type="entry name" value="HTH-type_Tx_Regulator"/>
</dbReference>
<name>A0A5A5U2Z9_LEUCI</name>
<dbReference type="InterPro" id="IPR009057">
    <property type="entry name" value="Homeodomain-like_sf"/>
</dbReference>
<comment type="caution">
    <text evidence="2">The sequence shown here is derived from an EMBL/GenBank/DDBJ whole genome shotgun (WGS) entry which is preliminary data.</text>
</comment>
<dbReference type="GO" id="GO:0003677">
    <property type="term" value="F:DNA binding"/>
    <property type="evidence" value="ECO:0007669"/>
    <property type="project" value="UniProtKB-UniRule"/>
</dbReference>
<evidence type="ECO:0000313" key="3">
    <source>
        <dbReference type="Proteomes" id="UP000323274"/>
    </source>
</evidence>